<proteinExistence type="predicted"/>
<evidence type="ECO:0000313" key="1">
    <source>
        <dbReference type="EMBL" id="CAJ37566.1"/>
    </source>
</evidence>
<organism evidence="1 2">
    <name type="scientific">Methanocella arvoryzae (strain DSM 22066 / NBRC 105507 / MRE50)</name>
    <dbReference type="NCBI Taxonomy" id="351160"/>
    <lineage>
        <taxon>Archaea</taxon>
        <taxon>Methanobacteriati</taxon>
        <taxon>Methanobacteriota</taxon>
        <taxon>Stenosarchaea group</taxon>
        <taxon>Methanomicrobia</taxon>
        <taxon>Methanocellales</taxon>
        <taxon>Methanocellaceae</taxon>
        <taxon>Methanocella</taxon>
    </lineage>
</organism>
<dbReference type="OrthoDB" id="381058at2157"/>
<gene>
    <name evidence="1" type="ORF">RCIX2496</name>
</gene>
<dbReference type="EMBL" id="AM114193">
    <property type="protein sequence ID" value="CAJ37566.1"/>
    <property type="molecule type" value="Genomic_DNA"/>
</dbReference>
<dbReference type="KEGG" id="rci:RCIX2496"/>
<protein>
    <submittedName>
        <fullName evidence="1">Uncharacterized protein</fullName>
    </submittedName>
</protein>
<dbReference type="RefSeq" id="WP_012035019.1">
    <property type="nucleotide sequence ID" value="NC_009464.1"/>
</dbReference>
<accession>Q0W227</accession>
<sequence length="118" mass="13653">MVERQTVGRQMVKNTIELPGEELNRRLEDLSMKIERVSILIEDAMVDPNDVIGLDSMAYNNLMICLAKYEEFLDHLHETTLDTTDDIRELVGCPAECYGVVDEDRDEDQFVEDEDQQE</sequence>
<name>Q0W227_METAR</name>
<dbReference type="eggNOG" id="arCOG11663">
    <property type="taxonomic scope" value="Archaea"/>
</dbReference>
<dbReference type="AlphaFoldDB" id="Q0W227"/>
<keyword evidence="2" id="KW-1185">Reference proteome</keyword>
<dbReference type="STRING" id="351160.RCIX2496"/>
<evidence type="ECO:0000313" key="2">
    <source>
        <dbReference type="Proteomes" id="UP000000663"/>
    </source>
</evidence>
<dbReference type="Proteomes" id="UP000000663">
    <property type="component" value="Chromosome"/>
</dbReference>
<reference evidence="1 2" key="1">
    <citation type="journal article" date="2006" name="Science">
        <title>Genome of rice cluster I archaea -- the key methane producers in the rice rhizosphere.</title>
        <authorList>
            <person name="Erkel C."/>
            <person name="Kube M."/>
            <person name="Reinhardt R."/>
            <person name="Liesack W."/>
        </authorList>
    </citation>
    <scope>NUCLEOTIDE SEQUENCE [LARGE SCALE GENOMIC DNA]</scope>
    <source>
        <strain evidence="2">DSM 22066 / NBRC 105507 / MRE50</strain>
    </source>
</reference>
<dbReference type="GeneID" id="5144967"/>